<reference evidence="1" key="2">
    <citation type="submission" date="2022-03" db="EMBL/GenBank/DDBJ databases">
        <title>Draft title - Genomic analysis of global carrot germplasm unveils the trajectory of domestication and the origin of high carotenoid orange carrot.</title>
        <authorList>
            <person name="Iorizzo M."/>
            <person name="Ellison S."/>
            <person name="Senalik D."/>
            <person name="Macko-Podgorni A."/>
            <person name="Grzebelus D."/>
            <person name="Bostan H."/>
            <person name="Rolling W."/>
            <person name="Curaba J."/>
            <person name="Simon P."/>
        </authorList>
    </citation>
    <scope>NUCLEOTIDE SEQUENCE</scope>
    <source>
        <tissue evidence="1">Leaf</tissue>
    </source>
</reference>
<dbReference type="GO" id="GO:0000460">
    <property type="term" value="P:maturation of 5.8S rRNA"/>
    <property type="evidence" value="ECO:0007669"/>
    <property type="project" value="TreeGrafter"/>
</dbReference>
<gene>
    <name evidence="1" type="ORF">DCAR_0102142</name>
</gene>
<dbReference type="GO" id="GO:0090730">
    <property type="term" value="C:Las1 complex"/>
    <property type="evidence" value="ECO:0007669"/>
    <property type="project" value="InterPro"/>
</dbReference>
<dbReference type="Pfam" id="PF04031">
    <property type="entry name" value="Las1"/>
    <property type="match status" value="1"/>
</dbReference>
<proteinExistence type="predicted"/>
<dbReference type="InterPro" id="IPR007174">
    <property type="entry name" value="Las1"/>
</dbReference>
<dbReference type="AlphaFoldDB" id="A0AAF0W4I8"/>
<reference evidence="1" key="1">
    <citation type="journal article" date="2016" name="Nat. Genet.">
        <title>A high-quality carrot genome assembly provides new insights into carotenoid accumulation and asterid genome evolution.</title>
        <authorList>
            <person name="Iorizzo M."/>
            <person name="Ellison S."/>
            <person name="Senalik D."/>
            <person name="Zeng P."/>
            <person name="Satapoomin P."/>
            <person name="Huang J."/>
            <person name="Bowman M."/>
            <person name="Iovene M."/>
            <person name="Sanseverino W."/>
            <person name="Cavagnaro P."/>
            <person name="Yildiz M."/>
            <person name="Macko-Podgorni A."/>
            <person name="Moranska E."/>
            <person name="Grzebelus E."/>
            <person name="Grzebelus D."/>
            <person name="Ashrafi H."/>
            <person name="Zheng Z."/>
            <person name="Cheng S."/>
            <person name="Spooner D."/>
            <person name="Van Deynze A."/>
            <person name="Simon P."/>
        </authorList>
    </citation>
    <scope>NUCLEOTIDE SEQUENCE</scope>
    <source>
        <tissue evidence="1">Leaf</tissue>
    </source>
</reference>
<dbReference type="GO" id="GO:0030687">
    <property type="term" value="C:preribosome, large subunit precursor"/>
    <property type="evidence" value="ECO:0007669"/>
    <property type="project" value="TreeGrafter"/>
</dbReference>
<evidence type="ECO:0008006" key="3">
    <source>
        <dbReference type="Google" id="ProtNLM"/>
    </source>
</evidence>
<keyword evidence="2" id="KW-1185">Reference proteome</keyword>
<dbReference type="EMBL" id="CP093343">
    <property type="protein sequence ID" value="WOG82969.1"/>
    <property type="molecule type" value="Genomic_DNA"/>
</dbReference>
<dbReference type="Proteomes" id="UP000077755">
    <property type="component" value="Chromosome 1"/>
</dbReference>
<organism evidence="1 2">
    <name type="scientific">Daucus carota subsp. sativus</name>
    <name type="common">Carrot</name>
    <dbReference type="NCBI Taxonomy" id="79200"/>
    <lineage>
        <taxon>Eukaryota</taxon>
        <taxon>Viridiplantae</taxon>
        <taxon>Streptophyta</taxon>
        <taxon>Embryophyta</taxon>
        <taxon>Tracheophyta</taxon>
        <taxon>Spermatophyta</taxon>
        <taxon>Magnoliopsida</taxon>
        <taxon>eudicotyledons</taxon>
        <taxon>Gunneridae</taxon>
        <taxon>Pentapetalae</taxon>
        <taxon>asterids</taxon>
        <taxon>campanulids</taxon>
        <taxon>Apiales</taxon>
        <taxon>Apiaceae</taxon>
        <taxon>Apioideae</taxon>
        <taxon>Scandiceae</taxon>
        <taxon>Daucinae</taxon>
        <taxon>Daucus</taxon>
        <taxon>Daucus sect. Daucus</taxon>
    </lineage>
</organism>
<dbReference type="PANTHER" id="PTHR15002">
    <property type="entry name" value="RIBOSOMAL BIOGENESIS PROTEIN LAS1L"/>
    <property type="match status" value="1"/>
</dbReference>
<dbReference type="GO" id="GO:0000470">
    <property type="term" value="P:maturation of LSU-rRNA"/>
    <property type="evidence" value="ECO:0007669"/>
    <property type="project" value="TreeGrafter"/>
</dbReference>
<sequence>MSMESFLGFAVPISDDAVPFPSDDSFSGYKLVPWISWDDWRFVKDGLFSSSPHSIASSLRRVSAWRSRGCVPVVVEVTASIIEIQQKDPFFRDDVSENLLHSDEMLSMLYSMAIMRLVNGVVEKTRKKNEVSIGEAAEVLDIPRMLIDVRHECSHRDLPSLRLVRLASLKALDWLKSYYWDPQTIAIPSNQTVNVKKEIKSVLRELLLSCNVKQSPGSNSTMDKEKRVKNSKILFGRNKVLSLKAHKKQINKILKSFSRLYSSYSPEVVSVLLRLLLKASDSVDMVMRVKNPLSHSASSLQTALDDWKPVIIKLLNREPELLVTLLRGILDMIETLESGNYDIAEHFRSVEAVSEIEQLCKLFEWLVISCKGLKVVVDKESAVKTSSSTDLVVSNTTLVEYLRRCLKLCPGNNQLMKSALIIAHMTGNSNLTQKLKKLSSINNLTLQDENEIMPSVSSERYLSQQEDHLQKAAEKLEGFKQRHVKNVNANATDEHVGSRSVWVVAKSWKPCSIGMLPCAIGSSAHLPVLDGDHHCEEAKTLSAIKELPELNHCVGKREADCSVENLDITCHKKVRGSNAGLESEDTENQSLEGEYGHLMLGGVWKKVQEDEILDIASDIRILI</sequence>
<protein>
    <recommendedName>
        <fullName evidence="3">Las1-like family protein</fullName>
    </recommendedName>
</protein>
<dbReference type="PANTHER" id="PTHR15002:SF0">
    <property type="entry name" value="RIBOSOMAL BIOGENESIS PROTEIN LAS1L"/>
    <property type="match status" value="1"/>
</dbReference>
<name>A0AAF0W4I8_DAUCS</name>
<evidence type="ECO:0000313" key="2">
    <source>
        <dbReference type="Proteomes" id="UP000077755"/>
    </source>
</evidence>
<dbReference type="GO" id="GO:0004519">
    <property type="term" value="F:endonuclease activity"/>
    <property type="evidence" value="ECO:0007669"/>
    <property type="project" value="InterPro"/>
</dbReference>
<evidence type="ECO:0000313" key="1">
    <source>
        <dbReference type="EMBL" id="WOG82969.1"/>
    </source>
</evidence>
<accession>A0AAF0W4I8</accession>